<name>A0A927LED3_9ACTN</name>
<comment type="caution">
    <text evidence="1">The sequence shown here is derived from an EMBL/GenBank/DDBJ whole genome shotgun (WGS) entry which is preliminary data.</text>
</comment>
<feature type="non-terminal residue" evidence="1">
    <location>
        <position position="61"/>
    </location>
</feature>
<dbReference type="AlphaFoldDB" id="A0A927LED3"/>
<protein>
    <submittedName>
        <fullName evidence="1">IS5/IS1182 family transposase</fullName>
    </submittedName>
</protein>
<evidence type="ECO:0000313" key="2">
    <source>
        <dbReference type="Proteomes" id="UP000661025"/>
    </source>
</evidence>
<sequence>MTGVITASQPSWIAPFTGLSPRLFRKLVTGLRREGADAVRRGRPWSLPLEDRALLVAAYWR</sequence>
<reference evidence="1" key="1">
    <citation type="submission" date="2020-09" db="EMBL/GenBank/DDBJ databases">
        <title>Streptomyces canutascabiei sp. nov., which causes potato common scab and is distributed across the world.</title>
        <authorList>
            <person name="Nguyen H.P."/>
            <person name="Weisberg A.J."/>
            <person name="Chang J.H."/>
            <person name="Clarke C.R."/>
        </authorList>
    </citation>
    <scope>NUCLEOTIDE SEQUENCE</scope>
    <source>
        <strain evidence="1">ID-01-6.2a</strain>
    </source>
</reference>
<gene>
    <name evidence="1" type="ORF">IHE70_45165</name>
</gene>
<accession>A0A927LED3</accession>
<proteinExistence type="predicted"/>
<dbReference type="EMBL" id="JACYXT010000066">
    <property type="protein sequence ID" value="MBD9730219.1"/>
    <property type="molecule type" value="Genomic_DNA"/>
</dbReference>
<evidence type="ECO:0000313" key="1">
    <source>
        <dbReference type="EMBL" id="MBD9730219.1"/>
    </source>
</evidence>
<dbReference type="Proteomes" id="UP000661025">
    <property type="component" value="Unassembled WGS sequence"/>
</dbReference>
<organism evidence="1 2">
    <name type="scientific">Streptomyces caniscabiei</name>
    <dbReference type="NCBI Taxonomy" id="2746961"/>
    <lineage>
        <taxon>Bacteria</taxon>
        <taxon>Bacillati</taxon>
        <taxon>Actinomycetota</taxon>
        <taxon>Actinomycetes</taxon>
        <taxon>Kitasatosporales</taxon>
        <taxon>Streptomycetaceae</taxon>
        <taxon>Streptomyces</taxon>
    </lineage>
</organism>